<dbReference type="EMBL" id="JAAIKC010000001">
    <property type="protein sequence ID" value="NEW04508.1"/>
    <property type="molecule type" value="Genomic_DNA"/>
</dbReference>
<dbReference type="RefSeq" id="WP_163940102.1">
    <property type="nucleotide sequence ID" value="NZ_JAAIKC010000001.1"/>
</dbReference>
<accession>A0A6G3ZR47</accession>
<gene>
    <name evidence="1" type="ORF">GK047_00525</name>
</gene>
<proteinExistence type="predicted"/>
<sequence>MSVFFISSNLMWFDKVGVMRKVFNWRNRRREEKNAKSDATLGGTESSYQKATKTVAMDILLSNSRIIDSLPENIRVTP</sequence>
<protein>
    <submittedName>
        <fullName evidence="1">Uncharacterized protein</fullName>
    </submittedName>
</protein>
<dbReference type="AlphaFoldDB" id="A0A6G3ZR47"/>
<organism evidence="1">
    <name type="scientific">Paenibacillus sp. SYP-B3998</name>
    <dbReference type="NCBI Taxonomy" id="2678564"/>
    <lineage>
        <taxon>Bacteria</taxon>
        <taxon>Bacillati</taxon>
        <taxon>Bacillota</taxon>
        <taxon>Bacilli</taxon>
        <taxon>Bacillales</taxon>
        <taxon>Paenibacillaceae</taxon>
        <taxon>Paenibacillus</taxon>
    </lineage>
</organism>
<name>A0A6G3ZR47_9BACL</name>
<comment type="caution">
    <text evidence="1">The sequence shown here is derived from an EMBL/GenBank/DDBJ whole genome shotgun (WGS) entry which is preliminary data.</text>
</comment>
<reference evidence="1" key="1">
    <citation type="submission" date="2020-02" db="EMBL/GenBank/DDBJ databases">
        <authorList>
            <person name="Shen X.-R."/>
            <person name="Zhang Y.-X."/>
        </authorList>
    </citation>
    <scope>NUCLEOTIDE SEQUENCE</scope>
    <source>
        <strain evidence="1">SYP-B3998</strain>
    </source>
</reference>
<evidence type="ECO:0000313" key="1">
    <source>
        <dbReference type="EMBL" id="NEW04508.1"/>
    </source>
</evidence>